<feature type="compositionally biased region" description="Basic and acidic residues" evidence="9">
    <location>
        <begin position="680"/>
        <end position="693"/>
    </location>
</feature>
<proteinExistence type="predicted"/>
<dbReference type="OrthoDB" id="10014838at2759"/>
<feature type="compositionally biased region" description="Low complexity" evidence="9">
    <location>
        <begin position="650"/>
        <end position="675"/>
    </location>
</feature>
<dbReference type="FunFam" id="3.30.40.10:FF:000013">
    <property type="entry name" value="E3 ubiquitin-protein ligase MGRN1 isoform 1"/>
    <property type="match status" value="1"/>
</dbReference>
<evidence type="ECO:0000313" key="11">
    <source>
        <dbReference type="EMBL" id="CAH1795066.1"/>
    </source>
</evidence>
<evidence type="ECO:0000256" key="4">
    <source>
        <dbReference type="ARBA" id="ARBA00022723"/>
    </source>
</evidence>
<keyword evidence="5 8" id="KW-0863">Zinc-finger</keyword>
<dbReference type="Proteomes" id="UP000749559">
    <property type="component" value="Unassembled WGS sequence"/>
</dbReference>
<gene>
    <name evidence="11" type="ORF">OFUS_LOCUS19657</name>
</gene>
<dbReference type="GO" id="GO:0016567">
    <property type="term" value="P:protein ubiquitination"/>
    <property type="evidence" value="ECO:0007669"/>
    <property type="project" value="TreeGrafter"/>
</dbReference>
<evidence type="ECO:0000256" key="1">
    <source>
        <dbReference type="ARBA" id="ARBA00000900"/>
    </source>
</evidence>
<dbReference type="InterPro" id="IPR058981">
    <property type="entry name" value="MGRN1/RNF157-like_N"/>
</dbReference>
<evidence type="ECO:0000256" key="2">
    <source>
        <dbReference type="ARBA" id="ARBA00012483"/>
    </source>
</evidence>
<feature type="region of interest" description="Disordered" evidence="9">
    <location>
        <begin position="99"/>
        <end position="172"/>
    </location>
</feature>
<dbReference type="SUPFAM" id="SSF57850">
    <property type="entry name" value="RING/U-box"/>
    <property type="match status" value="1"/>
</dbReference>
<evidence type="ECO:0000256" key="8">
    <source>
        <dbReference type="PROSITE-ProRule" id="PRU00175"/>
    </source>
</evidence>
<keyword evidence="6" id="KW-0833">Ubl conjugation pathway</keyword>
<keyword evidence="4" id="KW-0479">Metal-binding</keyword>
<dbReference type="PROSITE" id="PS50089">
    <property type="entry name" value="ZF_RING_2"/>
    <property type="match status" value="1"/>
</dbReference>
<comment type="caution">
    <text evidence="11">The sequence shown here is derived from an EMBL/GenBank/DDBJ whole genome shotgun (WGS) entry which is preliminary data.</text>
</comment>
<dbReference type="InterPro" id="IPR045194">
    <property type="entry name" value="MGRN1/RNF157-like"/>
</dbReference>
<dbReference type="InterPro" id="IPR013083">
    <property type="entry name" value="Znf_RING/FYVE/PHD"/>
</dbReference>
<feature type="compositionally biased region" description="Low complexity" evidence="9">
    <location>
        <begin position="427"/>
        <end position="442"/>
    </location>
</feature>
<dbReference type="EC" id="2.3.2.27" evidence="2"/>
<dbReference type="GO" id="GO:0005737">
    <property type="term" value="C:cytoplasm"/>
    <property type="evidence" value="ECO:0007669"/>
    <property type="project" value="TreeGrafter"/>
</dbReference>
<dbReference type="EMBL" id="CAIIXF020000009">
    <property type="protein sequence ID" value="CAH1795065.1"/>
    <property type="molecule type" value="Genomic_DNA"/>
</dbReference>
<sequence length="693" mass="76576">MGNIATRRHRGVQEVDIQGNNAYKYPPQSGNYFGSHFIMGGERFDTPQPEAYLFGDSSDLNFLGNRPIPFPYPAPQPNEPTKTLKSLVNIRKDSVKLVRVEEDDNASAPAPVVKPKTSPKNPNSSSKKPKRSHSKDKSEDRNLEKDDKKKEERKKGVDKDDDSETTEVPPVDDNISYNIEFTFDTDVRCAITVYYFATEEMSNGQVSYHPKDASMNSETFHFKRGANQVFNQTTHIINPSKYNEDDWIYNGEKDIFPVVIHCIVEDEADHVGHSHTTVCNIERTSDGGFNLKPFKQKQMVDGLCYLLQEIFGIENKMERSKLQDEEVDDTGAECVICMCDIRDTLILPCRHLCLCNNCADNLRYQSNNCPICRSPFRALLQIRAMKKKITRNPEVAVTGEENPISQEGVPTGFEAISLIEALNGPMATSTPTSNTAPTPQQQIANGLPGLHSGPPLRSPYGTVTPPSQSPHTKRRSSKRQASLGETPLQDQPVLEEPEVQTSEERGQMLEGRGTPEVIMSDQPEVASKSKNEPQKVPLPRMRYPNTEASKEESDAATVELVNEVQTTPNKQISKSAENLGSAAIVQDGDNGKPLTKGSSSPIPTYRDLEAKEDAEFRAHSRNGRMYDTGMKGESDPLVNATGQSLEVVSLPGTPLSTTDGTDGSSFSSTSSTRGLLESKSPQKVDPTDKPLPN</sequence>
<keyword evidence="3" id="KW-0808">Transferase</keyword>
<dbReference type="AlphaFoldDB" id="A0A8J1Y046"/>
<reference evidence="11" key="1">
    <citation type="submission" date="2022-03" db="EMBL/GenBank/DDBJ databases">
        <authorList>
            <person name="Martin C."/>
        </authorList>
    </citation>
    <scope>NUCLEOTIDE SEQUENCE</scope>
</reference>
<feature type="domain" description="RING-type" evidence="10">
    <location>
        <begin position="334"/>
        <end position="373"/>
    </location>
</feature>
<feature type="compositionally biased region" description="Low complexity" evidence="9">
    <location>
        <begin position="114"/>
        <end position="126"/>
    </location>
</feature>
<protein>
    <recommendedName>
        <fullName evidence="2">RING-type E3 ubiquitin transferase</fullName>
        <ecNumber evidence="2">2.3.2.27</ecNumber>
    </recommendedName>
</protein>
<comment type="catalytic activity">
    <reaction evidence="1">
        <text>S-ubiquitinyl-[E2 ubiquitin-conjugating enzyme]-L-cysteine + [acceptor protein]-L-lysine = [E2 ubiquitin-conjugating enzyme]-L-cysteine + N(6)-ubiquitinyl-[acceptor protein]-L-lysine.</text>
        <dbReference type="EC" id="2.3.2.27"/>
    </reaction>
</comment>
<evidence type="ECO:0000256" key="7">
    <source>
        <dbReference type="ARBA" id="ARBA00022833"/>
    </source>
</evidence>
<dbReference type="EMBL" id="CAIIXF020000009">
    <property type="protein sequence ID" value="CAH1795066.1"/>
    <property type="molecule type" value="Genomic_DNA"/>
</dbReference>
<dbReference type="GO" id="GO:0061630">
    <property type="term" value="F:ubiquitin protein ligase activity"/>
    <property type="evidence" value="ECO:0007669"/>
    <property type="project" value="UniProtKB-EC"/>
</dbReference>
<evidence type="ECO:0000256" key="5">
    <source>
        <dbReference type="ARBA" id="ARBA00022771"/>
    </source>
</evidence>
<dbReference type="Gene3D" id="3.30.40.10">
    <property type="entry name" value="Zinc/RING finger domain, C3HC4 (zinc finger)"/>
    <property type="match status" value="1"/>
</dbReference>
<accession>A0A8J1Y046</accession>
<dbReference type="GO" id="GO:0008270">
    <property type="term" value="F:zinc ion binding"/>
    <property type="evidence" value="ECO:0007669"/>
    <property type="project" value="UniProtKB-KW"/>
</dbReference>
<evidence type="ECO:0000259" key="10">
    <source>
        <dbReference type="PROSITE" id="PS50089"/>
    </source>
</evidence>
<dbReference type="Pfam" id="PF13920">
    <property type="entry name" value="zf-C3HC4_3"/>
    <property type="match status" value="1"/>
</dbReference>
<evidence type="ECO:0000256" key="9">
    <source>
        <dbReference type="SAM" id="MobiDB-lite"/>
    </source>
</evidence>
<evidence type="ECO:0000313" key="12">
    <source>
        <dbReference type="Proteomes" id="UP000749559"/>
    </source>
</evidence>
<dbReference type="PANTHER" id="PTHR22996:SF0">
    <property type="entry name" value="RE60872P-RELATED"/>
    <property type="match status" value="1"/>
</dbReference>
<dbReference type="Pfam" id="PF26192">
    <property type="entry name" value="RNF157-like_N"/>
    <property type="match status" value="1"/>
</dbReference>
<dbReference type="InterPro" id="IPR001841">
    <property type="entry name" value="Znf_RING"/>
</dbReference>
<name>A0A8J1Y046_OWEFU</name>
<feature type="region of interest" description="Disordered" evidence="9">
    <location>
        <begin position="581"/>
        <end position="693"/>
    </location>
</feature>
<feature type="region of interest" description="Disordered" evidence="9">
    <location>
        <begin position="425"/>
        <end position="541"/>
    </location>
</feature>
<dbReference type="SMART" id="SM00184">
    <property type="entry name" value="RING"/>
    <property type="match status" value="1"/>
</dbReference>
<dbReference type="PANTHER" id="PTHR22996">
    <property type="entry name" value="MAHOGUNIN"/>
    <property type="match status" value="1"/>
</dbReference>
<keyword evidence="12" id="KW-1185">Reference proteome</keyword>
<organism evidence="11 12">
    <name type="scientific">Owenia fusiformis</name>
    <name type="common">Polychaete worm</name>
    <dbReference type="NCBI Taxonomy" id="6347"/>
    <lineage>
        <taxon>Eukaryota</taxon>
        <taxon>Metazoa</taxon>
        <taxon>Spiralia</taxon>
        <taxon>Lophotrochozoa</taxon>
        <taxon>Annelida</taxon>
        <taxon>Polychaeta</taxon>
        <taxon>Sedentaria</taxon>
        <taxon>Canalipalpata</taxon>
        <taxon>Sabellida</taxon>
        <taxon>Oweniida</taxon>
        <taxon>Oweniidae</taxon>
        <taxon>Owenia</taxon>
    </lineage>
</organism>
<feature type="compositionally biased region" description="Basic and acidic residues" evidence="9">
    <location>
        <begin position="606"/>
        <end position="618"/>
    </location>
</feature>
<evidence type="ECO:0000256" key="3">
    <source>
        <dbReference type="ARBA" id="ARBA00022679"/>
    </source>
</evidence>
<feature type="compositionally biased region" description="Basic and acidic residues" evidence="9">
    <location>
        <begin position="135"/>
        <end position="158"/>
    </location>
</feature>
<keyword evidence="7" id="KW-0862">Zinc</keyword>
<evidence type="ECO:0000256" key="6">
    <source>
        <dbReference type="ARBA" id="ARBA00022786"/>
    </source>
</evidence>